<dbReference type="RefSeq" id="XP_021865882.1">
    <property type="nucleotide sequence ID" value="XM_022010190.2"/>
</dbReference>
<evidence type="ECO:0000256" key="1">
    <source>
        <dbReference type="RuleBase" id="RU366054"/>
    </source>
</evidence>
<evidence type="ECO:0000313" key="2">
    <source>
        <dbReference type="Proteomes" id="UP000813463"/>
    </source>
</evidence>
<keyword evidence="2" id="KW-1185">Reference proteome</keyword>
<reference evidence="3" key="2">
    <citation type="submission" date="2025-08" db="UniProtKB">
        <authorList>
            <consortium name="RefSeq"/>
        </authorList>
    </citation>
    <scope>IDENTIFICATION</scope>
    <source>
        <tissue evidence="3">Leaf</tissue>
    </source>
</reference>
<dbReference type="KEGG" id="soe:110804587"/>
<gene>
    <name evidence="3" type="primary">LOC110804587</name>
</gene>
<dbReference type="OrthoDB" id="1712647at2759"/>
<organism evidence="2 3">
    <name type="scientific">Spinacia oleracea</name>
    <name type="common">Spinach</name>
    <dbReference type="NCBI Taxonomy" id="3562"/>
    <lineage>
        <taxon>Eukaryota</taxon>
        <taxon>Viridiplantae</taxon>
        <taxon>Streptophyta</taxon>
        <taxon>Embryophyta</taxon>
        <taxon>Tracheophyta</taxon>
        <taxon>Spermatophyta</taxon>
        <taxon>Magnoliopsida</taxon>
        <taxon>eudicotyledons</taxon>
        <taxon>Gunneridae</taxon>
        <taxon>Pentapetalae</taxon>
        <taxon>Caryophyllales</taxon>
        <taxon>Chenopodiaceae</taxon>
        <taxon>Chenopodioideae</taxon>
        <taxon>Anserineae</taxon>
        <taxon>Spinacia</taxon>
    </lineage>
</organism>
<protein>
    <recommendedName>
        <fullName evidence="1">Flotillin-like</fullName>
    </recommendedName>
</protein>
<sequence>MCPPSLNIMTDCQWMTVMLILMSTRNIAIKMRHAEVDVAEAQMKGESGAKLRQGQTAQNAAKIDVETKIIATQRDGEGKKEEAKVRSDVKIFENQKEDDVAKASAELVAQKVGWSRAVQLAEACDQ</sequence>
<reference evidence="2" key="1">
    <citation type="journal article" date="2021" name="Nat. Commun.">
        <title>Genomic analyses provide insights into spinach domestication and the genetic basis of agronomic traits.</title>
        <authorList>
            <person name="Cai X."/>
            <person name="Sun X."/>
            <person name="Xu C."/>
            <person name="Sun H."/>
            <person name="Wang X."/>
            <person name="Ge C."/>
            <person name="Zhang Z."/>
            <person name="Wang Q."/>
            <person name="Fei Z."/>
            <person name="Jiao C."/>
            <person name="Wang Q."/>
        </authorList>
    </citation>
    <scope>NUCLEOTIDE SEQUENCE [LARGE SCALE GENOMIC DNA]</scope>
    <source>
        <strain evidence="2">cv. Varoflay</strain>
    </source>
</reference>
<dbReference type="AlphaFoldDB" id="A0A9R0JDK1"/>
<dbReference type="PANTHER" id="PTHR13806:SF31">
    <property type="entry name" value="FLOTILLIN-LIKE PROTEIN 1-RELATED"/>
    <property type="match status" value="1"/>
</dbReference>
<comment type="subcellular location">
    <subcellularLocation>
        <location evidence="1">Cell membrane</location>
        <topology evidence="1">Lipid-anchor</topology>
    </subcellularLocation>
    <subcellularLocation>
        <location evidence="1">Membrane</location>
        <location evidence="1">Caveola</location>
    </subcellularLocation>
</comment>
<keyword evidence="1" id="KW-1003">Cell membrane</keyword>
<dbReference type="Proteomes" id="UP000813463">
    <property type="component" value="Chromosome 4"/>
</dbReference>
<dbReference type="PANTHER" id="PTHR13806">
    <property type="entry name" value="FLOTILLIN-RELATED"/>
    <property type="match status" value="1"/>
</dbReference>
<proteinExistence type="inferred from homology"/>
<dbReference type="GO" id="GO:0005901">
    <property type="term" value="C:caveola"/>
    <property type="evidence" value="ECO:0007669"/>
    <property type="project" value="UniProtKB-SubCell"/>
</dbReference>
<comment type="similarity">
    <text evidence="1">Belongs to the band 7/mec-2 family. Flotillin subfamily.</text>
</comment>
<dbReference type="InterPro" id="IPR027705">
    <property type="entry name" value="Flotillin_fam"/>
</dbReference>
<dbReference type="GeneID" id="110804587"/>
<name>A0A9R0JDK1_SPIOL</name>
<keyword evidence="1" id="KW-0472">Membrane</keyword>
<evidence type="ECO:0000313" key="3">
    <source>
        <dbReference type="RefSeq" id="XP_021865882.1"/>
    </source>
</evidence>
<accession>A0A9R0JDK1</accession>